<sequence length="33" mass="3364">MHSGVGADGLDVAGWGVEGLEDLLEVKTIARPA</sequence>
<proteinExistence type="predicted"/>
<gene>
    <name evidence="1" type="ORF">FNL38_11617</name>
</gene>
<name>A0A652YHX0_NOCGL</name>
<accession>A0A652YHX0</accession>
<organism evidence="1">
    <name type="scientific">Nocardia globerula</name>
    <dbReference type="NCBI Taxonomy" id="1818"/>
    <lineage>
        <taxon>Bacteria</taxon>
        <taxon>Bacillati</taxon>
        <taxon>Actinomycetota</taxon>
        <taxon>Actinomycetes</taxon>
        <taxon>Mycobacteriales</taxon>
        <taxon>Nocardiaceae</taxon>
        <taxon>Nocardia</taxon>
    </lineage>
</organism>
<evidence type="ECO:0000313" key="1">
    <source>
        <dbReference type="EMBL" id="TYQ00554.1"/>
    </source>
</evidence>
<dbReference type="AlphaFoldDB" id="A0A652YHX0"/>
<protein>
    <submittedName>
        <fullName evidence="1">Uncharacterized protein</fullName>
    </submittedName>
</protein>
<dbReference type="EMBL" id="VNIQ01000016">
    <property type="protein sequence ID" value="TYQ00554.1"/>
    <property type="molecule type" value="Genomic_DNA"/>
</dbReference>
<comment type="caution">
    <text evidence="1">The sequence shown here is derived from an EMBL/GenBank/DDBJ whole genome shotgun (WGS) entry which is preliminary data.</text>
</comment>
<reference evidence="1" key="1">
    <citation type="submission" date="2019-07" db="EMBL/GenBank/DDBJ databases">
        <title>Genomic Encyclopedia of Type Strains, Phase IV (KMG-IV): sequencing the most valuable type-strain genomes for metagenomic binning, comparative biology and taxonomic classification.</title>
        <authorList>
            <person name="Goeker M."/>
        </authorList>
    </citation>
    <scope>NUCLEOTIDE SEQUENCE</scope>
    <source>
        <strain evidence="1">DSM 44596</strain>
    </source>
</reference>